<evidence type="ECO:0000259" key="4">
    <source>
        <dbReference type="Pfam" id="PF20160"/>
    </source>
</evidence>
<dbReference type="Pfam" id="PF20160">
    <property type="entry name" value="C-JID"/>
    <property type="match status" value="1"/>
</dbReference>
<dbReference type="InterPro" id="IPR011713">
    <property type="entry name" value="Leu-rich_rpt_3"/>
</dbReference>
<keyword evidence="2" id="KW-0677">Repeat</keyword>
<dbReference type="InterPro" id="IPR032675">
    <property type="entry name" value="LRR_dom_sf"/>
</dbReference>
<dbReference type="GO" id="GO:0006952">
    <property type="term" value="P:defense response"/>
    <property type="evidence" value="ECO:0007669"/>
    <property type="project" value="InterPro"/>
</dbReference>
<reference evidence="5" key="1">
    <citation type="submission" date="2019-12" db="EMBL/GenBank/DDBJ databases">
        <title>Genome sequencing and annotation of Brassica cretica.</title>
        <authorList>
            <person name="Studholme D.J."/>
            <person name="Sarris P."/>
        </authorList>
    </citation>
    <scope>NUCLEOTIDE SEQUENCE</scope>
    <source>
        <strain evidence="5">PFS-109/04</strain>
        <tissue evidence="5">Leaf</tissue>
    </source>
</reference>
<name>A0A8S9RQP2_BRACR</name>
<evidence type="ECO:0000313" key="5">
    <source>
        <dbReference type="EMBL" id="KAF3574875.1"/>
    </source>
</evidence>
<dbReference type="Gene3D" id="3.80.10.10">
    <property type="entry name" value="Ribonuclease Inhibitor"/>
    <property type="match status" value="2"/>
</dbReference>
<evidence type="ECO:0000256" key="2">
    <source>
        <dbReference type="ARBA" id="ARBA00022737"/>
    </source>
</evidence>
<feature type="region of interest" description="Disordered" evidence="3">
    <location>
        <begin position="80"/>
        <end position="135"/>
    </location>
</feature>
<dbReference type="PANTHER" id="PTHR11017:SF379">
    <property type="entry name" value="ADP-RIBOSYL CYCLASE_CYCLIC ADP-RIBOSE HYDROLASE"/>
    <property type="match status" value="1"/>
</dbReference>
<dbReference type="Pfam" id="PF07725">
    <property type="entry name" value="LRR_3"/>
    <property type="match status" value="1"/>
</dbReference>
<dbReference type="InterPro" id="IPR045344">
    <property type="entry name" value="C-JID"/>
</dbReference>
<evidence type="ECO:0000256" key="1">
    <source>
        <dbReference type="ARBA" id="ARBA00022614"/>
    </source>
</evidence>
<comment type="caution">
    <text evidence="5">The sequence shown here is derived from an EMBL/GenBank/DDBJ whole genome shotgun (WGS) entry which is preliminary data.</text>
</comment>
<dbReference type="Proteomes" id="UP000712600">
    <property type="component" value="Unassembled WGS sequence"/>
</dbReference>
<proteinExistence type="predicted"/>
<organism evidence="5 6">
    <name type="scientific">Brassica cretica</name>
    <name type="common">Mustard</name>
    <dbReference type="NCBI Taxonomy" id="69181"/>
    <lineage>
        <taxon>Eukaryota</taxon>
        <taxon>Viridiplantae</taxon>
        <taxon>Streptophyta</taxon>
        <taxon>Embryophyta</taxon>
        <taxon>Tracheophyta</taxon>
        <taxon>Spermatophyta</taxon>
        <taxon>Magnoliopsida</taxon>
        <taxon>eudicotyledons</taxon>
        <taxon>Gunneridae</taxon>
        <taxon>Pentapetalae</taxon>
        <taxon>rosids</taxon>
        <taxon>malvids</taxon>
        <taxon>Brassicales</taxon>
        <taxon>Brassicaceae</taxon>
        <taxon>Brassiceae</taxon>
        <taxon>Brassica</taxon>
    </lineage>
</organism>
<dbReference type="SUPFAM" id="SSF52058">
    <property type="entry name" value="L domain-like"/>
    <property type="match status" value="2"/>
</dbReference>
<feature type="compositionally biased region" description="Polar residues" evidence="3">
    <location>
        <begin position="83"/>
        <end position="92"/>
    </location>
</feature>
<dbReference type="InterPro" id="IPR044974">
    <property type="entry name" value="Disease_R_plants"/>
</dbReference>
<evidence type="ECO:0000256" key="3">
    <source>
        <dbReference type="SAM" id="MobiDB-lite"/>
    </source>
</evidence>
<accession>A0A8S9RQP2</accession>
<protein>
    <recommendedName>
        <fullName evidence="4">C-JID domain-containing protein</fullName>
    </recommendedName>
</protein>
<dbReference type="AlphaFoldDB" id="A0A8S9RQP2"/>
<dbReference type="PANTHER" id="PTHR11017">
    <property type="entry name" value="LEUCINE-RICH REPEAT-CONTAINING PROTEIN"/>
    <property type="match status" value="1"/>
</dbReference>
<sequence length="778" mass="88523">MQLQSHPFLTSEWIRKKTPEGFRSVQNPRTATTRELENRVVAAKALVFHSPKKLVKLKRYVELSSSVKKLCNGMMRKLETGNKRNVTSTPSKKSLRRAKEKEQHVLSSNPSKVYEANNGMELENQSGSSEKTSGDEEFLVKNKSEELSETLKTNYIDDQLQAGEEDPAVIKQHHIGGKENASPWECDDQEENVTNADEEAMINKILQPWRVTGKKNPQGIKHGEETTNILGFHGEILGPKHEPARLLKNLVYMDLSGCENLKEIPDLSEATKLQRLELNDRNLNELKVLRMSGCTRLEFLPSYVNLASLNYLNLTGCARLRSFPRISSNISRLLLSGTSIVEDEDCFFIGNISGLSELVWSDCPMRYMPSDFCAEYLVELIMPGSKLVKLWEGVQSLQYLRRMDLSRSENLKEIPNLLKATCLEYLDLNECKSLVMLPSSIRNLNKLKKLNMKCTRLEVLPHDVNLESLCHLNLSGCSMLRSFPQISTRISLLSLDHTSIEEVPFWIEKFTELTTFTMSGCKRLINVAPNIFKLECLALVDFSECGSVKAFSDAGMVTTVDQLSQPNDASLPLKILHLCGKTVWQKLLTVCAKNCESLQILSHPFLNPMSRLEFYNCFNINGDARELILQSDFDYAILPGREVPTYFMHRDGGSNLVISLPQSSLSQKIWGFKACIILEPPTDPKDRSVNIGVRWYVRGKSGVHHFYIDVDSCKMDHLVMFHFEFPLGEVYCPQSKLDYNHVEFEFFLHNYACSCVRFGPERYTQTCPLSLERIKGWV</sequence>
<evidence type="ECO:0000313" key="6">
    <source>
        <dbReference type="Proteomes" id="UP000712600"/>
    </source>
</evidence>
<dbReference type="EMBL" id="QGKX02000095">
    <property type="protein sequence ID" value="KAF3574875.1"/>
    <property type="molecule type" value="Genomic_DNA"/>
</dbReference>
<feature type="domain" description="C-JID" evidence="4">
    <location>
        <begin position="638"/>
        <end position="716"/>
    </location>
</feature>
<keyword evidence="1" id="KW-0433">Leucine-rich repeat</keyword>
<gene>
    <name evidence="5" type="ORF">F2Q69_00060157</name>
</gene>